<proteinExistence type="predicted"/>
<gene>
    <name evidence="1" type="ordered locus">Ornrh_1847</name>
</gene>
<evidence type="ECO:0000313" key="2">
    <source>
        <dbReference type="Proteomes" id="UP000006051"/>
    </source>
</evidence>
<name>I4A210_ORNRL</name>
<keyword evidence="2" id="KW-1185">Reference proteome</keyword>
<dbReference type="AlphaFoldDB" id="I4A210"/>
<evidence type="ECO:0000313" key="1">
    <source>
        <dbReference type="EMBL" id="AFL97994.1"/>
    </source>
</evidence>
<dbReference type="Proteomes" id="UP000006051">
    <property type="component" value="Chromosome"/>
</dbReference>
<dbReference type="KEGG" id="orh:Ornrh_1847"/>
<dbReference type="EMBL" id="CP003283">
    <property type="protein sequence ID" value="AFL97994.1"/>
    <property type="molecule type" value="Genomic_DNA"/>
</dbReference>
<protein>
    <submittedName>
        <fullName evidence="1">Uncharacterized protein</fullName>
    </submittedName>
</protein>
<dbReference type="HOGENOM" id="CLU_2494884_0_0_10"/>
<organism evidence="1 2">
    <name type="scientific">Ornithobacterium rhinotracheale (strain ATCC 51463 / DSM 15997 / CCUG 23171 / CIP 104009 / LMG 9086)</name>
    <dbReference type="NCBI Taxonomy" id="867902"/>
    <lineage>
        <taxon>Bacteria</taxon>
        <taxon>Pseudomonadati</taxon>
        <taxon>Bacteroidota</taxon>
        <taxon>Flavobacteriia</taxon>
        <taxon>Flavobacteriales</taxon>
        <taxon>Weeksellaceae</taxon>
        <taxon>Ornithobacterium</taxon>
    </lineage>
</organism>
<reference evidence="1 2" key="1">
    <citation type="submission" date="2012-06" db="EMBL/GenBank/DDBJ databases">
        <title>The complete genome of Ornithobacterium rhinotracheale DSM 15997.</title>
        <authorList>
            <consortium name="US DOE Joint Genome Institute (JGI-PGF)"/>
            <person name="Lucas S."/>
            <person name="Copeland A."/>
            <person name="Lapidus A."/>
            <person name="Goodwin L."/>
            <person name="Pitluck S."/>
            <person name="Peters L."/>
            <person name="Mikhailova N."/>
            <person name="Teshima H."/>
            <person name="Kyrpides N."/>
            <person name="Mavromatis K."/>
            <person name="Pagani I."/>
            <person name="Ivanova N."/>
            <person name="Ovchinnikova G."/>
            <person name="Zeytun A."/>
            <person name="Detter J.C."/>
            <person name="Han C."/>
            <person name="Land M."/>
            <person name="Hauser L."/>
            <person name="Markowitz V."/>
            <person name="Cheng J.-F."/>
            <person name="Hugenholtz P."/>
            <person name="Woyke T."/>
            <person name="Wu D."/>
            <person name="Lang E."/>
            <person name="Kopitz M."/>
            <person name="Brambilla E."/>
            <person name="Klenk H.-P."/>
            <person name="Eisen J.A."/>
        </authorList>
    </citation>
    <scope>NUCLEOTIDE SEQUENCE [LARGE SCALE GENOMIC DNA]</scope>
    <source>
        <strain evidence="2">ATCC 51463 / DSM 15997 / CCUG 23171 / LMG 9086</strain>
    </source>
</reference>
<sequence>MLHAFANKKHFLSLPPMKLSENIAIATTQNFFGENLPKTLAVLGICVHTYISETVIFQKSFKYVSLRAFSFLGKAVKSYKYFSFKNHKNLSRNVSGGGLFCV</sequence>
<accession>I4A210</accession>
<dbReference type="STRING" id="867902.Ornrh_1847"/>